<dbReference type="GO" id="GO:0016740">
    <property type="term" value="F:transferase activity"/>
    <property type="evidence" value="ECO:0007669"/>
    <property type="project" value="UniProtKB-KW"/>
</dbReference>
<accession>A0A067TB38</accession>
<keyword evidence="1" id="KW-0808">Transferase</keyword>
<evidence type="ECO:0000256" key="1">
    <source>
        <dbReference type="ARBA" id="ARBA00022679"/>
    </source>
</evidence>
<protein>
    <recommendedName>
        <fullName evidence="2">Trichothecene 3-O-acetyltransferase-like N-terminal domain-containing protein</fullName>
    </recommendedName>
</protein>
<dbReference type="HOGENOM" id="CLU_026450_5_0_1"/>
<evidence type="ECO:0000313" key="4">
    <source>
        <dbReference type="Proteomes" id="UP000027222"/>
    </source>
</evidence>
<dbReference type="Pfam" id="PF22664">
    <property type="entry name" value="TRI-like_N"/>
    <property type="match status" value="1"/>
</dbReference>
<reference evidence="4" key="1">
    <citation type="journal article" date="2014" name="Proc. Natl. Acad. Sci. U.S.A.">
        <title>Extensive sampling of basidiomycete genomes demonstrates inadequacy of the white-rot/brown-rot paradigm for wood decay fungi.</title>
        <authorList>
            <person name="Riley R."/>
            <person name="Salamov A.A."/>
            <person name="Brown D.W."/>
            <person name="Nagy L.G."/>
            <person name="Floudas D."/>
            <person name="Held B.W."/>
            <person name="Levasseur A."/>
            <person name="Lombard V."/>
            <person name="Morin E."/>
            <person name="Otillar R."/>
            <person name="Lindquist E.A."/>
            <person name="Sun H."/>
            <person name="LaButti K.M."/>
            <person name="Schmutz J."/>
            <person name="Jabbour D."/>
            <person name="Luo H."/>
            <person name="Baker S.E."/>
            <person name="Pisabarro A.G."/>
            <person name="Walton J.D."/>
            <person name="Blanchette R.A."/>
            <person name="Henrissat B."/>
            <person name="Martin F."/>
            <person name="Cullen D."/>
            <person name="Hibbett D.S."/>
            <person name="Grigoriev I.V."/>
        </authorList>
    </citation>
    <scope>NUCLEOTIDE SEQUENCE [LARGE SCALE GENOMIC DNA]</scope>
    <source>
        <strain evidence="4">CBS 339.88</strain>
    </source>
</reference>
<dbReference type="STRING" id="685588.A0A067TB38"/>
<dbReference type="PANTHER" id="PTHR31896">
    <property type="entry name" value="FAMILY REGULATORY PROTEIN, PUTATIVE (AFU_ORTHOLOGUE AFUA_3G14730)-RELATED"/>
    <property type="match status" value="1"/>
</dbReference>
<evidence type="ECO:0000259" key="2">
    <source>
        <dbReference type="Pfam" id="PF22664"/>
    </source>
</evidence>
<evidence type="ECO:0000313" key="3">
    <source>
        <dbReference type="EMBL" id="KDR77104.1"/>
    </source>
</evidence>
<dbReference type="Proteomes" id="UP000027222">
    <property type="component" value="Unassembled WGS sequence"/>
</dbReference>
<gene>
    <name evidence="3" type="ORF">GALMADRAFT_210241</name>
</gene>
<dbReference type="OrthoDB" id="1862401at2759"/>
<dbReference type="InterPro" id="IPR051283">
    <property type="entry name" value="Sec_Metabolite_Acyltrans"/>
</dbReference>
<proteinExistence type="predicted"/>
<dbReference type="EMBL" id="KL142377">
    <property type="protein sequence ID" value="KDR77104.1"/>
    <property type="molecule type" value="Genomic_DNA"/>
</dbReference>
<dbReference type="Gene3D" id="3.30.559.10">
    <property type="entry name" value="Chloramphenicol acetyltransferase-like domain"/>
    <property type="match status" value="2"/>
</dbReference>
<organism evidence="3 4">
    <name type="scientific">Galerina marginata (strain CBS 339.88)</name>
    <dbReference type="NCBI Taxonomy" id="685588"/>
    <lineage>
        <taxon>Eukaryota</taxon>
        <taxon>Fungi</taxon>
        <taxon>Dikarya</taxon>
        <taxon>Basidiomycota</taxon>
        <taxon>Agaricomycotina</taxon>
        <taxon>Agaricomycetes</taxon>
        <taxon>Agaricomycetidae</taxon>
        <taxon>Agaricales</taxon>
        <taxon>Agaricineae</taxon>
        <taxon>Strophariaceae</taxon>
        <taxon>Galerina</taxon>
    </lineage>
</organism>
<dbReference type="PANTHER" id="PTHR31896:SF64">
    <property type="entry name" value="TRICHOTHECENE 3-O-ACETYLTRANSFERASE"/>
    <property type="match status" value="1"/>
</dbReference>
<feature type="domain" description="Trichothecene 3-O-acetyltransferase-like N-terminal" evidence="2">
    <location>
        <begin position="25"/>
        <end position="181"/>
    </location>
</feature>
<dbReference type="InterPro" id="IPR023213">
    <property type="entry name" value="CAT-like_dom_sf"/>
</dbReference>
<dbReference type="AlphaFoldDB" id="A0A067TB38"/>
<keyword evidence="4" id="KW-1185">Reference proteome</keyword>
<sequence length="469" mass="50766">MDRLAIKKELDEELDILGQQPGLGIYTQLCLCFSVPYASSHATIIYKLTNGLERLAAGFPWVAGQVVNEGAGEANTGIFKIKPLEKIPRLVVKDLRGDSSLPTMDDLRRADFPFSMLDESIIAPRRTIPGSPDEPTPDASPVFLVQANFITGGLVLTFVGNHGAMDMTGQGQVIHLLAKACRGEPFTNEELASGNLARRDLVPLLDDSYEPGPELARQLVNPASFKPTEANVDAPTKSTWAYFAFSATSLVDLKSQATKSLPTDAGAGYISTDDALSAFIWQRIAHARLPRLTSTTNTTLARAVDPRRYLSIPPTYPGVIQNMAYTTSPLPELVSSPLGTVASHLRAAVDPKTSDLGHRTRALATLLSRSPDKNVASVTATLDLSADLMVSSWAKEKCYELDFGFELAGGGDGRPEAVRRPRFVPVESLIYLMPRRGDGEVVVGMCLRDVDLDGLRADGEFARYGKYVG</sequence>
<dbReference type="InterPro" id="IPR054710">
    <property type="entry name" value="Tri101-like_N"/>
</dbReference>
<name>A0A067TB38_GALM3</name>